<dbReference type="SUPFAM" id="SSF55874">
    <property type="entry name" value="ATPase domain of HSP90 chaperone/DNA topoisomerase II/histidine kinase"/>
    <property type="match status" value="1"/>
</dbReference>
<reference evidence="5 6" key="1">
    <citation type="submission" date="2015-02" db="EMBL/GenBank/DDBJ databases">
        <title>Draft genome of a novel marine cyanobacterium (Chroococcales) isolated from South Atlantic Ocean.</title>
        <authorList>
            <person name="Rigonato J."/>
            <person name="Alvarenga D.O."/>
            <person name="Branco L.H."/>
            <person name="Varani A.M."/>
            <person name="Brandini F.P."/>
            <person name="Fiore M.F."/>
        </authorList>
    </citation>
    <scope>NUCLEOTIDE SEQUENCE [LARGE SCALE GENOMIC DNA]</scope>
    <source>
        <strain evidence="5 6">CENA595</strain>
    </source>
</reference>
<keyword evidence="3" id="KW-0808">Transferase</keyword>
<dbReference type="InterPro" id="IPR036097">
    <property type="entry name" value="HisK_dim/P_sf"/>
</dbReference>
<dbReference type="InterPro" id="IPR005467">
    <property type="entry name" value="His_kinase_dom"/>
</dbReference>
<dbReference type="RefSeq" id="WP_045053123.1">
    <property type="nucleotide sequence ID" value="NZ_CAWMDP010000059.1"/>
</dbReference>
<dbReference type="PANTHER" id="PTHR43102:SF2">
    <property type="entry name" value="GAF DOMAIN-CONTAINING PROTEIN"/>
    <property type="match status" value="1"/>
</dbReference>
<dbReference type="PROSITE" id="PS50109">
    <property type="entry name" value="HIS_KIN"/>
    <property type="match status" value="1"/>
</dbReference>
<dbReference type="SMART" id="SM00065">
    <property type="entry name" value="GAF"/>
    <property type="match status" value="1"/>
</dbReference>
<comment type="caution">
    <text evidence="5">The sequence shown here is derived from an EMBL/GenBank/DDBJ whole genome shotgun (WGS) entry which is preliminary data.</text>
</comment>
<dbReference type="InterPro" id="IPR003661">
    <property type="entry name" value="HisK_dim/P_dom"/>
</dbReference>
<dbReference type="OrthoDB" id="475234at2"/>
<organism evidence="5 6">
    <name type="scientific">Aliterella atlantica CENA595</name>
    <dbReference type="NCBI Taxonomy" id="1618023"/>
    <lineage>
        <taxon>Bacteria</taxon>
        <taxon>Bacillati</taxon>
        <taxon>Cyanobacteriota</taxon>
        <taxon>Cyanophyceae</taxon>
        <taxon>Chroococcidiopsidales</taxon>
        <taxon>Aliterellaceae</taxon>
        <taxon>Aliterella</taxon>
    </lineage>
</organism>
<dbReference type="AlphaFoldDB" id="A0A0D9A0M5"/>
<accession>A0A0D9A0M5</accession>
<dbReference type="EC" id="2.7.13.3" evidence="2"/>
<dbReference type="SMART" id="SM00388">
    <property type="entry name" value="HisKA"/>
    <property type="match status" value="1"/>
</dbReference>
<dbReference type="SUPFAM" id="SSF55781">
    <property type="entry name" value="GAF domain-like"/>
    <property type="match status" value="1"/>
</dbReference>
<dbReference type="PANTHER" id="PTHR43102">
    <property type="entry name" value="SLR1143 PROTEIN"/>
    <property type="match status" value="1"/>
</dbReference>
<evidence type="ECO:0000256" key="1">
    <source>
        <dbReference type="ARBA" id="ARBA00000085"/>
    </source>
</evidence>
<dbReference type="InterPro" id="IPR003018">
    <property type="entry name" value="GAF"/>
</dbReference>
<dbReference type="Gene3D" id="3.30.450.40">
    <property type="match status" value="1"/>
</dbReference>
<feature type="domain" description="Histidine kinase" evidence="4">
    <location>
        <begin position="257"/>
        <end position="533"/>
    </location>
</feature>
<dbReference type="Gene3D" id="3.30.565.10">
    <property type="entry name" value="Histidine kinase-like ATPase, C-terminal domain"/>
    <property type="match status" value="1"/>
</dbReference>
<dbReference type="EMBL" id="JYON01000002">
    <property type="protein sequence ID" value="KJH73031.1"/>
    <property type="molecule type" value="Genomic_DNA"/>
</dbReference>
<evidence type="ECO:0000256" key="2">
    <source>
        <dbReference type="ARBA" id="ARBA00012438"/>
    </source>
</evidence>
<dbReference type="Proteomes" id="UP000032452">
    <property type="component" value="Unassembled WGS sequence"/>
</dbReference>
<proteinExistence type="predicted"/>
<name>A0A0D9A0M5_9CYAN</name>
<keyword evidence="6" id="KW-1185">Reference proteome</keyword>
<gene>
    <name evidence="5" type="ORF">UH38_02875</name>
</gene>
<dbReference type="CDD" id="cd00082">
    <property type="entry name" value="HisKA"/>
    <property type="match status" value="1"/>
</dbReference>
<comment type="catalytic activity">
    <reaction evidence="1">
        <text>ATP + protein L-histidine = ADP + protein N-phospho-L-histidine.</text>
        <dbReference type="EC" id="2.7.13.3"/>
    </reaction>
</comment>
<dbReference type="SUPFAM" id="SSF47384">
    <property type="entry name" value="Homodimeric domain of signal transducing histidine kinase"/>
    <property type="match status" value="1"/>
</dbReference>
<evidence type="ECO:0000313" key="6">
    <source>
        <dbReference type="Proteomes" id="UP000032452"/>
    </source>
</evidence>
<dbReference type="Pfam" id="PF01590">
    <property type="entry name" value="GAF"/>
    <property type="match status" value="1"/>
</dbReference>
<evidence type="ECO:0000259" key="4">
    <source>
        <dbReference type="PROSITE" id="PS50109"/>
    </source>
</evidence>
<evidence type="ECO:0000313" key="5">
    <source>
        <dbReference type="EMBL" id="KJH73031.1"/>
    </source>
</evidence>
<dbReference type="InterPro" id="IPR029016">
    <property type="entry name" value="GAF-like_dom_sf"/>
</dbReference>
<dbReference type="Gene3D" id="1.10.287.130">
    <property type="match status" value="1"/>
</dbReference>
<dbReference type="Pfam" id="PF00512">
    <property type="entry name" value="HisKA"/>
    <property type="match status" value="1"/>
</dbReference>
<sequence>MVEPENRLVCQLVNSGVEGDREEQRLKALVDLGLLQTQTIPVFEEATQTAAELLDAPICILGFIDRHRHAFKAAVGLSRLGLMNKIAQERQLPRPESFCSYVVEQHQVLAIADTLLEADFAHKVLVQRYGIRAYLGVPLTDTAGNCLGSIAIMEQSPRTFTPRDIQCLELIARWSMSEFERQWLVTNQPTTATHLEDHRLLVPSPHSQQKILTSSLPEVVEISPDSATSIENSTQQKVLAENIVPETLRVKLELLEQIIQELRTPLTSVLGMATVLAREIYGPLMNKQKEYLDVIQKSGRYLLSLVNEISELGAINSNLEALDLADVDIEMLCQHVTHTLEDAAKRRDHQLRLFVERDQNRTWILDKEKVKQLLYHLIFNVIQSATPGSTIRIHVFQLLDKQKKITVSVSHPWLEEGLGQIEPCLFALQTSTTAKIASNDDWILATQVDSPLDMSSEEEVLLAAGDRACEVSTLDAEIVTQPKEKDKSLGLSDRSNLRLSLSYQLAQLHGGKISIELIPDSGYRYTIDLPHLEKVKNNN</sequence>
<evidence type="ECO:0000256" key="3">
    <source>
        <dbReference type="ARBA" id="ARBA00022777"/>
    </source>
</evidence>
<dbReference type="PATRIC" id="fig|1618023.3.peg.5045"/>
<keyword evidence="3" id="KW-0418">Kinase</keyword>
<dbReference type="GO" id="GO:0000155">
    <property type="term" value="F:phosphorelay sensor kinase activity"/>
    <property type="evidence" value="ECO:0007669"/>
    <property type="project" value="InterPro"/>
</dbReference>
<dbReference type="InterPro" id="IPR036890">
    <property type="entry name" value="HATPase_C_sf"/>
</dbReference>
<protein>
    <recommendedName>
        <fullName evidence="2">histidine kinase</fullName>
        <ecNumber evidence="2">2.7.13.3</ecNumber>
    </recommendedName>
</protein>
<dbReference type="STRING" id="1618023.UH38_02875"/>